<evidence type="ECO:0000313" key="5">
    <source>
        <dbReference type="EMBL" id="KAL2079174.1"/>
    </source>
</evidence>
<evidence type="ECO:0000256" key="2">
    <source>
        <dbReference type="ARBA" id="ARBA00022737"/>
    </source>
</evidence>
<gene>
    <name evidence="5" type="ORF">ACEWY4_024918</name>
</gene>
<dbReference type="SMART" id="SM00225">
    <property type="entry name" value="BTB"/>
    <property type="match status" value="2"/>
</dbReference>
<dbReference type="Pfam" id="PF07707">
    <property type="entry name" value="BACK"/>
    <property type="match status" value="1"/>
</dbReference>
<dbReference type="SUPFAM" id="SSF54695">
    <property type="entry name" value="POZ domain"/>
    <property type="match status" value="2"/>
</dbReference>
<comment type="caution">
    <text evidence="5">The sequence shown here is derived from an EMBL/GenBank/DDBJ whole genome shotgun (WGS) entry which is preliminary data.</text>
</comment>
<dbReference type="InterPro" id="IPR011705">
    <property type="entry name" value="BACK"/>
</dbReference>
<dbReference type="Pfam" id="PF21536">
    <property type="entry name" value="BTB_KLHL33"/>
    <property type="match status" value="1"/>
</dbReference>
<dbReference type="InterPro" id="IPR015915">
    <property type="entry name" value="Kelch-typ_b-propeller"/>
</dbReference>
<feature type="region of interest" description="Disordered" evidence="3">
    <location>
        <begin position="332"/>
        <end position="370"/>
    </location>
</feature>
<feature type="compositionally biased region" description="Basic and acidic residues" evidence="3">
    <location>
        <begin position="123"/>
        <end position="149"/>
    </location>
</feature>
<organism evidence="5 6">
    <name type="scientific">Coilia grayii</name>
    <name type="common">Gray's grenadier anchovy</name>
    <dbReference type="NCBI Taxonomy" id="363190"/>
    <lineage>
        <taxon>Eukaryota</taxon>
        <taxon>Metazoa</taxon>
        <taxon>Chordata</taxon>
        <taxon>Craniata</taxon>
        <taxon>Vertebrata</taxon>
        <taxon>Euteleostomi</taxon>
        <taxon>Actinopterygii</taxon>
        <taxon>Neopterygii</taxon>
        <taxon>Teleostei</taxon>
        <taxon>Clupei</taxon>
        <taxon>Clupeiformes</taxon>
        <taxon>Clupeoidei</taxon>
        <taxon>Engraulidae</taxon>
        <taxon>Coilinae</taxon>
        <taxon>Coilia</taxon>
    </lineage>
</organism>
<sequence length="951" mass="108292">MALAAACNPSDWGSPWRDRGEESGVSRRISETSSEEGWERSHDHEGPSEDSDDGVDQEEDTRDGNVGYVEAEGLVAPSHSRHGYDGSDDADDNDDDDDDAEEDKDEDHNDSCSEGGLRGGRTSHLDEAGVSKITGCEDHEELGKKRGEGDSEDSDTEKDEADDDGQEDDQETSQYCEEEEEWCDEDVNDDDDDEDDEDPEDTKILYRCPTYATEVFETLQNFRHSDVLTDMIFCTWYGQRFRAHSPIIAAISSLIEQKLRIQGRWSQSDIYVSLGPEVTPLGLASVLEFAYTGDITDLDAEAIMHIRPTAQCLCMQRVLDLCVQKEEEWKKEKEKKKKKKKKEEDAKMAERNGEEQKTEKAEEKGEEKTTALTAEKQLEITLQDLRELWVEKVGCDIILQADRRTFHTHRVILAACSDYFRAMFTNGLKETKQWAVRLQSMREEDLEVFLLCCYSGSMVLSWGWVFDLVCAAIQFQIQPAMSICLDFIRQEMDAFSCLDVASFAEAYDMEELFQYANDFVLRHFQDVSTTPKFLDLPRIKLLQYLESNALSVPSEIIVLRAVMSWIAAYPRWRVKMARELIDTIKFPLLTFKEFNEVQAIAKWPQKSMHVLYDTLMEEFCSVKKGDQNSFRDYLPVDNMVLVGGDGITPDLGNRRASRELWYSNSLRNHTGIVKDVEWRPLGELPDKPKFCHEVAVLDDKLYVCGGRHYYGTDDVMKSMFRYDPVDGRWRTCADMLVNRCQFAMVVVNGMIYAIGGERAANLNVDSVERYCPNTDSWSFVCPLDQPMSSHAASVWEGQIYVSGGFNCEYQCLVSMFLYHPERGTTYLADMPSNRAQHRMELLGDRLYVIGGVSTNDVDGLFDQLSCEAYSPESDFWWRISPVPTPHVGAASAVLEGKVYILGGYCQADYSECQLIHRYDPAIEHWENMGGMPGPITDIRACSIRLPSHLRE</sequence>
<reference evidence="5 6" key="1">
    <citation type="submission" date="2024-09" db="EMBL/GenBank/DDBJ databases">
        <title>A chromosome-level genome assembly of Gray's grenadier anchovy, Coilia grayii.</title>
        <authorList>
            <person name="Fu Z."/>
        </authorList>
    </citation>
    <scope>NUCLEOTIDE SEQUENCE [LARGE SCALE GENOMIC DNA]</scope>
    <source>
        <strain evidence="5">G4</strain>
        <tissue evidence="5">Muscle</tissue>
    </source>
</reference>
<feature type="compositionally biased region" description="Basic and acidic residues" evidence="3">
    <location>
        <begin position="16"/>
        <end position="30"/>
    </location>
</feature>
<evidence type="ECO:0000256" key="3">
    <source>
        <dbReference type="SAM" id="MobiDB-lite"/>
    </source>
</evidence>
<feature type="compositionally biased region" description="Basic and acidic residues" evidence="3">
    <location>
        <begin position="342"/>
        <end position="369"/>
    </location>
</feature>
<keyword evidence="1" id="KW-0880">Kelch repeat</keyword>
<protein>
    <recommendedName>
        <fullName evidence="4">BTB domain-containing protein</fullName>
    </recommendedName>
</protein>
<dbReference type="SMART" id="SM00612">
    <property type="entry name" value="Kelch"/>
    <property type="match status" value="5"/>
</dbReference>
<dbReference type="Gene3D" id="1.25.40.420">
    <property type="match status" value="1"/>
</dbReference>
<dbReference type="Gene3D" id="2.120.10.80">
    <property type="entry name" value="Kelch-type beta propeller"/>
    <property type="match status" value="1"/>
</dbReference>
<dbReference type="InterPro" id="IPR056737">
    <property type="entry name" value="Beta-prop_ATRN-MKLN-like"/>
</dbReference>
<feature type="compositionally biased region" description="Basic and acidic residues" evidence="3">
    <location>
        <begin position="37"/>
        <end position="47"/>
    </location>
</feature>
<dbReference type="Pfam" id="PF24981">
    <property type="entry name" value="Beta-prop_ATRN-LZTR1"/>
    <property type="match status" value="1"/>
</dbReference>
<dbReference type="PROSITE" id="PS50097">
    <property type="entry name" value="BTB"/>
    <property type="match status" value="2"/>
</dbReference>
<dbReference type="InterPro" id="IPR011333">
    <property type="entry name" value="SKP1/BTB/POZ_sf"/>
</dbReference>
<feature type="domain" description="BTB" evidence="4">
    <location>
        <begin position="395"/>
        <end position="462"/>
    </location>
</feature>
<dbReference type="AlphaFoldDB" id="A0ABD1IWB6"/>
<dbReference type="PANTHER" id="PTHR45632:SF14">
    <property type="entry name" value="KELCH-LIKE PROTEIN 33"/>
    <property type="match status" value="1"/>
</dbReference>
<dbReference type="Pfam" id="PF00651">
    <property type="entry name" value="BTB"/>
    <property type="match status" value="1"/>
</dbReference>
<dbReference type="InterPro" id="IPR006652">
    <property type="entry name" value="Kelch_1"/>
</dbReference>
<name>A0ABD1IWB6_9TELE</name>
<feature type="compositionally biased region" description="Acidic residues" evidence="3">
    <location>
        <begin position="150"/>
        <end position="200"/>
    </location>
</feature>
<keyword evidence="2" id="KW-0677">Repeat</keyword>
<dbReference type="InterPro" id="IPR000210">
    <property type="entry name" value="BTB/POZ_dom"/>
</dbReference>
<evidence type="ECO:0000259" key="4">
    <source>
        <dbReference type="PROSITE" id="PS50097"/>
    </source>
</evidence>
<accession>A0ABD1IWB6</accession>
<proteinExistence type="predicted"/>
<evidence type="ECO:0000256" key="1">
    <source>
        <dbReference type="ARBA" id="ARBA00022441"/>
    </source>
</evidence>
<dbReference type="Proteomes" id="UP001591681">
    <property type="component" value="Unassembled WGS sequence"/>
</dbReference>
<feature type="domain" description="BTB" evidence="4">
    <location>
        <begin position="229"/>
        <end position="299"/>
    </location>
</feature>
<feature type="compositionally biased region" description="Acidic residues" evidence="3">
    <location>
        <begin position="86"/>
        <end position="105"/>
    </location>
</feature>
<feature type="compositionally biased region" description="Acidic residues" evidence="3">
    <location>
        <begin position="48"/>
        <end position="61"/>
    </location>
</feature>
<dbReference type="Gene3D" id="3.30.710.10">
    <property type="entry name" value="Potassium Channel Kv1.1, Chain A"/>
    <property type="match status" value="2"/>
</dbReference>
<dbReference type="PANTHER" id="PTHR45632">
    <property type="entry name" value="LD33804P"/>
    <property type="match status" value="1"/>
</dbReference>
<feature type="region of interest" description="Disordered" evidence="3">
    <location>
        <begin position="1"/>
        <end position="203"/>
    </location>
</feature>
<keyword evidence="6" id="KW-1185">Reference proteome</keyword>
<dbReference type="SMART" id="SM00875">
    <property type="entry name" value="BACK"/>
    <property type="match status" value="1"/>
</dbReference>
<dbReference type="SUPFAM" id="SSF117281">
    <property type="entry name" value="Kelch motif"/>
    <property type="match status" value="1"/>
</dbReference>
<dbReference type="EMBL" id="JBHFQA010000022">
    <property type="protein sequence ID" value="KAL2079174.1"/>
    <property type="molecule type" value="Genomic_DNA"/>
</dbReference>
<evidence type="ECO:0000313" key="6">
    <source>
        <dbReference type="Proteomes" id="UP001591681"/>
    </source>
</evidence>